<dbReference type="PANTHER" id="PTHR34605">
    <property type="entry name" value="PHAGE_INTEGRASE DOMAIN-CONTAINING PROTEIN"/>
    <property type="match status" value="1"/>
</dbReference>
<dbReference type="EMBL" id="JBDKWZ010000027">
    <property type="protein sequence ID" value="MEN7551813.1"/>
    <property type="molecule type" value="Genomic_DNA"/>
</dbReference>
<evidence type="ECO:0000256" key="2">
    <source>
        <dbReference type="ARBA" id="ARBA00023125"/>
    </source>
</evidence>
<evidence type="ECO:0000256" key="1">
    <source>
        <dbReference type="ARBA" id="ARBA00022908"/>
    </source>
</evidence>
<dbReference type="AlphaFoldDB" id="A0AAW9SDD0"/>
<dbReference type="PROSITE" id="PS51898">
    <property type="entry name" value="TYR_RECOMBINASE"/>
    <property type="match status" value="1"/>
</dbReference>
<sequence>MEPKFNHKIAQLLDKEQSENTRKAYRSDFEHFQHFCEGQQESSLPASVKTVMAYLSHCAEQFKPSVIKRRMAAIKNYHQAHTQTSPTDDLRVKRLFYAIKRDKGTAQASVKPILKKDIWEAIDTLDENTLKGLRDKCLLLIGFIGAFRRSELVDLDYEDLYFDEKGLTIHLHKSQPDALQEGDFKAIPFNKEQEKYCPVKAMQTWLAASGIRQGALFRGVNKGGHLNTKRISDKAVYLVVKQLLGKKFSAHSLRAGFIVQAKINGAEAHEIQRQTRHRSLFMIEQYTKVQSAWEDNAALKI</sequence>
<dbReference type="RefSeq" id="WP_346824591.1">
    <property type="nucleotide sequence ID" value="NZ_JBDKWZ010000027.1"/>
</dbReference>
<keyword evidence="1" id="KW-0229">DNA integration</keyword>
<dbReference type="GO" id="GO:0015074">
    <property type="term" value="P:DNA integration"/>
    <property type="evidence" value="ECO:0007669"/>
    <property type="project" value="UniProtKB-KW"/>
</dbReference>
<dbReference type="InterPro" id="IPR002104">
    <property type="entry name" value="Integrase_catalytic"/>
</dbReference>
<dbReference type="PANTHER" id="PTHR34605:SF4">
    <property type="entry name" value="DNA ADENINE METHYLTRANSFERASE"/>
    <property type="match status" value="1"/>
</dbReference>
<evidence type="ECO:0000259" key="6">
    <source>
        <dbReference type="PROSITE" id="PS51900"/>
    </source>
</evidence>
<dbReference type="InterPro" id="IPR044068">
    <property type="entry name" value="CB"/>
</dbReference>
<keyword evidence="8" id="KW-1185">Reference proteome</keyword>
<dbReference type="InterPro" id="IPR013762">
    <property type="entry name" value="Integrase-like_cat_sf"/>
</dbReference>
<gene>
    <name evidence="7" type="ORF">AAG747_28110</name>
</gene>
<feature type="domain" description="Core-binding (CB)" evidence="6">
    <location>
        <begin position="3"/>
        <end position="82"/>
    </location>
</feature>
<name>A0AAW9SDD0_9BACT</name>
<dbReference type="Pfam" id="PF02899">
    <property type="entry name" value="Phage_int_SAM_1"/>
    <property type="match status" value="1"/>
</dbReference>
<dbReference type="Proteomes" id="UP001403385">
    <property type="component" value="Unassembled WGS sequence"/>
</dbReference>
<dbReference type="Gene3D" id="1.10.150.130">
    <property type="match status" value="1"/>
</dbReference>
<feature type="domain" description="Tyr recombinase" evidence="5">
    <location>
        <begin position="108"/>
        <end position="300"/>
    </location>
</feature>
<comment type="caution">
    <text evidence="7">The sequence shown here is derived from an EMBL/GenBank/DDBJ whole genome shotgun (WGS) entry which is preliminary data.</text>
</comment>
<dbReference type="PROSITE" id="PS51900">
    <property type="entry name" value="CB"/>
    <property type="match status" value="1"/>
</dbReference>
<evidence type="ECO:0000256" key="4">
    <source>
        <dbReference type="PROSITE-ProRule" id="PRU01248"/>
    </source>
</evidence>
<dbReference type="Pfam" id="PF00589">
    <property type="entry name" value="Phage_integrase"/>
    <property type="match status" value="1"/>
</dbReference>
<evidence type="ECO:0000313" key="8">
    <source>
        <dbReference type="Proteomes" id="UP001403385"/>
    </source>
</evidence>
<organism evidence="7 8">
    <name type="scientific">Rapidithrix thailandica</name>
    <dbReference type="NCBI Taxonomy" id="413964"/>
    <lineage>
        <taxon>Bacteria</taxon>
        <taxon>Pseudomonadati</taxon>
        <taxon>Bacteroidota</taxon>
        <taxon>Cytophagia</taxon>
        <taxon>Cytophagales</taxon>
        <taxon>Flammeovirgaceae</taxon>
        <taxon>Rapidithrix</taxon>
    </lineage>
</organism>
<reference evidence="7 8" key="1">
    <citation type="submission" date="2024-04" db="EMBL/GenBank/DDBJ databases">
        <title>Novel genus in family Flammeovirgaceae.</title>
        <authorList>
            <person name="Nguyen T.H."/>
            <person name="Vuong T.Q."/>
            <person name="Le H."/>
            <person name="Kim S.-G."/>
        </authorList>
    </citation>
    <scope>NUCLEOTIDE SEQUENCE [LARGE SCALE GENOMIC DNA]</scope>
    <source>
        <strain evidence="7 8">JCM 23209</strain>
    </source>
</reference>
<evidence type="ECO:0000256" key="3">
    <source>
        <dbReference type="ARBA" id="ARBA00023172"/>
    </source>
</evidence>
<proteinExistence type="predicted"/>
<dbReference type="GO" id="GO:0006310">
    <property type="term" value="P:DNA recombination"/>
    <property type="evidence" value="ECO:0007669"/>
    <property type="project" value="UniProtKB-KW"/>
</dbReference>
<keyword evidence="3" id="KW-0233">DNA recombination</keyword>
<dbReference type="InterPro" id="IPR011010">
    <property type="entry name" value="DNA_brk_join_enz"/>
</dbReference>
<dbReference type="InterPro" id="IPR052925">
    <property type="entry name" value="Phage_Integrase-like_Recomb"/>
</dbReference>
<keyword evidence="2 4" id="KW-0238">DNA-binding</keyword>
<evidence type="ECO:0000313" key="7">
    <source>
        <dbReference type="EMBL" id="MEN7551813.1"/>
    </source>
</evidence>
<dbReference type="InterPro" id="IPR010998">
    <property type="entry name" value="Integrase_recombinase_N"/>
</dbReference>
<dbReference type="GO" id="GO:0003677">
    <property type="term" value="F:DNA binding"/>
    <property type="evidence" value="ECO:0007669"/>
    <property type="project" value="UniProtKB-UniRule"/>
</dbReference>
<protein>
    <submittedName>
        <fullName evidence="7">Tyrosine-type recombinase/integrase</fullName>
    </submittedName>
</protein>
<dbReference type="Gene3D" id="1.10.443.10">
    <property type="entry name" value="Intergrase catalytic core"/>
    <property type="match status" value="1"/>
</dbReference>
<accession>A0AAW9SDD0</accession>
<dbReference type="CDD" id="cd00799">
    <property type="entry name" value="INT_Cre_C"/>
    <property type="match status" value="1"/>
</dbReference>
<evidence type="ECO:0000259" key="5">
    <source>
        <dbReference type="PROSITE" id="PS51898"/>
    </source>
</evidence>
<dbReference type="SUPFAM" id="SSF47823">
    <property type="entry name" value="lambda integrase-like, N-terminal domain"/>
    <property type="match status" value="1"/>
</dbReference>
<dbReference type="SUPFAM" id="SSF56349">
    <property type="entry name" value="DNA breaking-rejoining enzymes"/>
    <property type="match status" value="1"/>
</dbReference>
<dbReference type="InterPro" id="IPR004107">
    <property type="entry name" value="Integrase_SAM-like_N"/>
</dbReference>